<comment type="caution">
    <text evidence="2">The sequence shown here is derived from an EMBL/GenBank/DDBJ whole genome shotgun (WGS) entry which is preliminary data.</text>
</comment>
<evidence type="ECO:0000256" key="1">
    <source>
        <dbReference type="SAM" id="Phobius"/>
    </source>
</evidence>
<feature type="transmembrane region" description="Helical" evidence="1">
    <location>
        <begin position="51"/>
        <end position="69"/>
    </location>
</feature>
<reference evidence="2" key="2">
    <citation type="journal article" date="2022" name="Microbiol. Resour. Announc.">
        <title>Metagenome Sequencing to Explore Phylogenomics of Terrestrial Cyanobacteria.</title>
        <authorList>
            <person name="Ward R.D."/>
            <person name="Stajich J.E."/>
            <person name="Johansen J.R."/>
            <person name="Huntemann M."/>
            <person name="Clum A."/>
            <person name="Foster B."/>
            <person name="Foster B."/>
            <person name="Roux S."/>
            <person name="Palaniappan K."/>
            <person name="Varghese N."/>
            <person name="Mukherjee S."/>
            <person name="Reddy T.B.K."/>
            <person name="Daum C."/>
            <person name="Copeland A."/>
            <person name="Chen I.A."/>
            <person name="Ivanova N.N."/>
            <person name="Kyrpides N.C."/>
            <person name="Shapiro N."/>
            <person name="Eloe-Fadrosh E.A."/>
            <person name="Pietrasiak N."/>
        </authorList>
    </citation>
    <scope>NUCLEOTIDE SEQUENCE</scope>
    <source>
        <strain evidence="2">CPER-KK1</strain>
    </source>
</reference>
<name>A0A951PQ61_9CYAN</name>
<proteinExistence type="predicted"/>
<feature type="transmembrane region" description="Helical" evidence="1">
    <location>
        <begin position="20"/>
        <end position="39"/>
    </location>
</feature>
<organism evidence="2 3">
    <name type="scientific">Symplocastrum torsivum CPER-KK1</name>
    <dbReference type="NCBI Taxonomy" id="450513"/>
    <lineage>
        <taxon>Bacteria</taxon>
        <taxon>Bacillati</taxon>
        <taxon>Cyanobacteriota</taxon>
        <taxon>Cyanophyceae</taxon>
        <taxon>Oscillatoriophycideae</taxon>
        <taxon>Oscillatoriales</taxon>
        <taxon>Microcoleaceae</taxon>
        <taxon>Symplocastrum</taxon>
    </lineage>
</organism>
<keyword evidence="1" id="KW-0812">Transmembrane</keyword>
<evidence type="ECO:0008006" key="4">
    <source>
        <dbReference type="Google" id="ProtNLM"/>
    </source>
</evidence>
<keyword evidence="1" id="KW-0472">Membrane</keyword>
<dbReference type="Proteomes" id="UP000753908">
    <property type="component" value="Unassembled WGS sequence"/>
</dbReference>
<evidence type="ECO:0000313" key="3">
    <source>
        <dbReference type="Proteomes" id="UP000753908"/>
    </source>
</evidence>
<dbReference type="EMBL" id="JAHHIF010000056">
    <property type="protein sequence ID" value="MBW4548200.1"/>
    <property type="molecule type" value="Genomic_DNA"/>
</dbReference>
<sequence length="70" mass="7592">MAVLLIVKRNCDRIEFMRFLGELAALSAACLWALGSVIYTHAGAKIPALELNLIKTVVAIAFLIPTLLLP</sequence>
<accession>A0A951PQ61</accession>
<gene>
    <name evidence="2" type="ORF">KME25_27720</name>
</gene>
<reference evidence="2" key="1">
    <citation type="submission" date="2021-05" db="EMBL/GenBank/DDBJ databases">
        <authorList>
            <person name="Pietrasiak N."/>
            <person name="Ward R."/>
            <person name="Stajich J.E."/>
            <person name="Kurbessoian T."/>
        </authorList>
    </citation>
    <scope>NUCLEOTIDE SEQUENCE</scope>
    <source>
        <strain evidence="2">CPER-KK1</strain>
    </source>
</reference>
<keyword evidence="1" id="KW-1133">Transmembrane helix</keyword>
<evidence type="ECO:0000313" key="2">
    <source>
        <dbReference type="EMBL" id="MBW4548200.1"/>
    </source>
</evidence>
<protein>
    <recommendedName>
        <fullName evidence="4">EamA domain-containing protein</fullName>
    </recommendedName>
</protein>
<dbReference type="AlphaFoldDB" id="A0A951PQ61"/>